<evidence type="ECO:0000313" key="2">
    <source>
        <dbReference type="Proteomes" id="UP000615026"/>
    </source>
</evidence>
<accession>A0A928X2A1</accession>
<dbReference type="Proteomes" id="UP000615026">
    <property type="component" value="Unassembled WGS sequence"/>
</dbReference>
<name>A0A928X2A1_LEPEC</name>
<dbReference type="AlphaFoldDB" id="A0A928X2A1"/>
<comment type="caution">
    <text evidence="1">The sequence shown here is derived from an EMBL/GenBank/DDBJ whole genome shotgun (WGS) entry which is preliminary data.</text>
</comment>
<dbReference type="Gene3D" id="3.40.50.300">
    <property type="entry name" value="P-loop containing nucleotide triphosphate hydrolases"/>
    <property type="match status" value="1"/>
</dbReference>
<reference evidence="1" key="1">
    <citation type="submission" date="2020-10" db="EMBL/GenBank/DDBJ databases">
        <authorList>
            <person name="Castelo-Branco R."/>
            <person name="Eusebio N."/>
            <person name="Adriana R."/>
            <person name="Vieira A."/>
            <person name="Brugerolle De Fraissinette N."/>
            <person name="Rezende De Castro R."/>
            <person name="Schneider M.P."/>
            <person name="Vasconcelos V."/>
            <person name="Leao P.N."/>
        </authorList>
    </citation>
    <scope>NUCLEOTIDE SEQUENCE</scope>
    <source>
        <strain evidence="1">LEGE 11479</strain>
    </source>
</reference>
<dbReference type="EMBL" id="JADEXP010000077">
    <property type="protein sequence ID" value="MBE9067127.1"/>
    <property type="molecule type" value="Genomic_DNA"/>
</dbReference>
<protein>
    <submittedName>
        <fullName evidence="1">AAA family ATPase</fullName>
    </submittedName>
</protein>
<keyword evidence="2" id="KW-1185">Reference proteome</keyword>
<dbReference type="InterPro" id="IPR027417">
    <property type="entry name" value="P-loop_NTPase"/>
</dbReference>
<proteinExistence type="predicted"/>
<gene>
    <name evidence="1" type="ORF">IQ260_10715</name>
</gene>
<organism evidence="1 2">
    <name type="scientific">Leptolyngbya cf. ectocarpi LEGE 11479</name>
    <dbReference type="NCBI Taxonomy" id="1828722"/>
    <lineage>
        <taxon>Bacteria</taxon>
        <taxon>Bacillati</taxon>
        <taxon>Cyanobacteriota</taxon>
        <taxon>Cyanophyceae</taxon>
        <taxon>Leptolyngbyales</taxon>
        <taxon>Leptolyngbyaceae</taxon>
        <taxon>Leptolyngbya group</taxon>
        <taxon>Leptolyngbya</taxon>
    </lineage>
</organism>
<dbReference type="SUPFAM" id="SSF52540">
    <property type="entry name" value="P-loop containing nucleoside triphosphate hydrolases"/>
    <property type="match status" value="1"/>
</dbReference>
<evidence type="ECO:0000313" key="1">
    <source>
        <dbReference type="EMBL" id="MBE9067127.1"/>
    </source>
</evidence>
<dbReference type="RefSeq" id="WP_193993097.1">
    <property type="nucleotide sequence ID" value="NZ_JADEXP010000077.1"/>
</dbReference>
<sequence length="224" mass="25318">MIVEIVGVAGAGKTTILSHLIERHPTFEPIFEWRRLSHLPAYVRSAVSLFPVWFTSRITGQPLPWKGINWMIRLKALNHLLQHQPSGHGSVIILDQGPVYTFARLLDYGLTENAFSSEWMMSCLIEMLSHSAEILDAVILLDAPNDILSSRIRNRHKPHRMKQSSEQVVQSFLNQHRLAYIQTLERLKAGKNTNVLTYNTHQQSIGEVVTDIASQCSVCLAVNS</sequence>